<organism evidence="2 3">
    <name type="scientific">Rhodocytophaga rosea</name>
    <dbReference type="NCBI Taxonomy" id="2704465"/>
    <lineage>
        <taxon>Bacteria</taxon>
        <taxon>Pseudomonadati</taxon>
        <taxon>Bacteroidota</taxon>
        <taxon>Cytophagia</taxon>
        <taxon>Cytophagales</taxon>
        <taxon>Rhodocytophagaceae</taxon>
        <taxon>Rhodocytophaga</taxon>
    </lineage>
</organism>
<accession>A0A6C0GN43</accession>
<evidence type="ECO:0000313" key="3">
    <source>
        <dbReference type="Proteomes" id="UP000480178"/>
    </source>
</evidence>
<dbReference type="SUPFAM" id="SSF52266">
    <property type="entry name" value="SGNH hydrolase"/>
    <property type="match status" value="1"/>
</dbReference>
<dbReference type="KEGG" id="rhoz:GXP67_22810"/>
<gene>
    <name evidence="2" type="ORF">GXP67_22810</name>
</gene>
<reference evidence="2 3" key="1">
    <citation type="submission" date="2020-01" db="EMBL/GenBank/DDBJ databases">
        <authorList>
            <person name="Kim M.K."/>
        </authorList>
    </citation>
    <scope>NUCLEOTIDE SEQUENCE [LARGE SCALE GENOMIC DNA]</scope>
    <source>
        <strain evidence="2 3">172606-1</strain>
    </source>
</reference>
<dbReference type="AlphaFoldDB" id="A0A6C0GN43"/>
<name>A0A6C0GN43_9BACT</name>
<feature type="domain" description="GSCFA" evidence="1">
    <location>
        <begin position="21"/>
        <end position="257"/>
    </location>
</feature>
<sequence length="325" mass="37652">MLFRTELVVKPFPVQLSLDSRILSVGSCFAEVIGNQLKTNKFKVIINPFGTIFNPVSLTSLLETSLTSKKVTASRMIESLGIWYHYDLHSSISASGQDKLIGMIEEKMEQTAHFIAQADWIFITMGTAFVYQFQDSGEIVANCHKMPSRLFTKRLLEIHEITEAVHALYNQLIKLRPQVRLLLTVSPVRHIKDGILENQVSKSILRLACHQLTQQFDHIYYFPSYELMMDDLREYRFYKQDLIHPSGMAEEYIWDKFVHALVDIPTQAFIKEWQTIRQALAHQPFHPETATHQQFLRQTLAKLKALANKVDLQQEIALVEKRIYE</sequence>
<keyword evidence="3" id="KW-1185">Reference proteome</keyword>
<dbReference type="RefSeq" id="WP_162445253.1">
    <property type="nucleotide sequence ID" value="NZ_CP048222.1"/>
</dbReference>
<evidence type="ECO:0000259" key="1">
    <source>
        <dbReference type="Pfam" id="PF08885"/>
    </source>
</evidence>
<evidence type="ECO:0000313" key="2">
    <source>
        <dbReference type="EMBL" id="QHT69264.1"/>
    </source>
</evidence>
<protein>
    <submittedName>
        <fullName evidence="2">GSCFA domain-containing protein</fullName>
    </submittedName>
</protein>
<dbReference type="Pfam" id="PF08885">
    <property type="entry name" value="GSCFA"/>
    <property type="match status" value="1"/>
</dbReference>
<dbReference type="InterPro" id="IPR014982">
    <property type="entry name" value="GSCFA"/>
</dbReference>
<dbReference type="Proteomes" id="UP000480178">
    <property type="component" value="Chromosome"/>
</dbReference>
<dbReference type="EMBL" id="CP048222">
    <property type="protein sequence ID" value="QHT69264.1"/>
    <property type="molecule type" value="Genomic_DNA"/>
</dbReference>
<proteinExistence type="predicted"/>